<reference evidence="1 2" key="1">
    <citation type="submission" date="2020-04" db="EMBL/GenBank/DDBJ databases">
        <authorList>
            <person name="De Canck E."/>
        </authorList>
    </citation>
    <scope>NUCLEOTIDE SEQUENCE [LARGE SCALE GENOMIC DNA]</scope>
    <source>
        <strain evidence="1 2">LMG 29542</strain>
    </source>
</reference>
<dbReference type="AlphaFoldDB" id="A0A6J5E891"/>
<proteinExistence type="predicted"/>
<evidence type="ECO:0000313" key="2">
    <source>
        <dbReference type="Proteomes" id="UP000494363"/>
    </source>
</evidence>
<name>A0A6J5E891_9BURK</name>
<organism evidence="1 2">
    <name type="scientific">Paraburkholderia humisilvae</name>
    <dbReference type="NCBI Taxonomy" id="627669"/>
    <lineage>
        <taxon>Bacteria</taxon>
        <taxon>Pseudomonadati</taxon>
        <taxon>Pseudomonadota</taxon>
        <taxon>Betaproteobacteria</taxon>
        <taxon>Burkholderiales</taxon>
        <taxon>Burkholderiaceae</taxon>
        <taxon>Paraburkholderia</taxon>
    </lineage>
</organism>
<keyword evidence="2" id="KW-1185">Reference proteome</keyword>
<gene>
    <name evidence="1" type="ORF">LMG29542_04231</name>
</gene>
<dbReference type="EMBL" id="CADIKH010000019">
    <property type="protein sequence ID" value="CAB3762077.1"/>
    <property type="molecule type" value="Genomic_DNA"/>
</dbReference>
<evidence type="ECO:0000313" key="1">
    <source>
        <dbReference type="EMBL" id="CAB3762077.1"/>
    </source>
</evidence>
<dbReference type="Proteomes" id="UP000494363">
    <property type="component" value="Unassembled WGS sequence"/>
</dbReference>
<protein>
    <submittedName>
        <fullName evidence="1">Uncharacterized protein</fullName>
    </submittedName>
</protein>
<sequence>MAIARGNWQNKKANMFDTRKWGLKWNALLM</sequence>
<accession>A0A6J5E891</accession>